<dbReference type="Gene3D" id="1.20.58.2180">
    <property type="match status" value="1"/>
</dbReference>
<protein>
    <submittedName>
        <fullName evidence="3">Periplasmic binding protein</fullName>
    </submittedName>
</protein>
<dbReference type="PANTHER" id="PTHR30535">
    <property type="entry name" value="VITAMIN B12-BINDING PROTEIN"/>
    <property type="match status" value="1"/>
</dbReference>
<dbReference type="Proteomes" id="UP000006462">
    <property type="component" value="Unassembled WGS sequence"/>
</dbReference>
<evidence type="ECO:0000313" key="4">
    <source>
        <dbReference type="Proteomes" id="UP000006462"/>
    </source>
</evidence>
<accession>A0ABM9ZTE2</accession>
<evidence type="ECO:0000259" key="2">
    <source>
        <dbReference type="PROSITE" id="PS50983"/>
    </source>
</evidence>
<keyword evidence="1" id="KW-0732">Signal</keyword>
<gene>
    <name evidence="3" type="ORF">HMPREF7215_1488</name>
</gene>
<comment type="caution">
    <text evidence="3">The sequence shown here is derived from an EMBL/GenBank/DDBJ whole genome shotgun (WGS) entry which is preliminary data.</text>
</comment>
<evidence type="ECO:0000313" key="3">
    <source>
        <dbReference type="EMBL" id="EFB90126.1"/>
    </source>
</evidence>
<feature type="domain" description="Fe/B12 periplasmic-binding" evidence="2">
    <location>
        <begin position="48"/>
        <end position="327"/>
    </location>
</feature>
<dbReference type="RefSeq" id="WP_009165428.1">
    <property type="nucleotide sequence ID" value="NZ_ADFP01000094.1"/>
</dbReference>
<reference evidence="3 4" key="1">
    <citation type="submission" date="2009-12" db="EMBL/GenBank/DDBJ databases">
        <authorList>
            <person name="Shrivastava S."/>
            <person name="Madupu R."/>
            <person name="Durkin A.S."/>
            <person name="Torralba M."/>
            <person name="Methe B."/>
            <person name="Sutton G.G."/>
            <person name="Strausberg R.L."/>
            <person name="Nelson K.E."/>
        </authorList>
    </citation>
    <scope>NUCLEOTIDE SEQUENCE [LARGE SCALE GENOMIC DNA]</scope>
    <source>
        <strain evidence="3 4">W5455</strain>
    </source>
</reference>
<dbReference type="SUPFAM" id="SSF53807">
    <property type="entry name" value="Helical backbone' metal receptor"/>
    <property type="match status" value="1"/>
</dbReference>
<feature type="signal peptide" evidence="1">
    <location>
        <begin position="1"/>
        <end position="24"/>
    </location>
</feature>
<dbReference type="PANTHER" id="PTHR30535:SF34">
    <property type="entry name" value="MOLYBDATE-BINDING PROTEIN MOLA"/>
    <property type="match status" value="1"/>
</dbReference>
<dbReference type="PROSITE" id="PS50983">
    <property type="entry name" value="FE_B12_PBP"/>
    <property type="match status" value="1"/>
</dbReference>
<dbReference type="Pfam" id="PF01497">
    <property type="entry name" value="Peripla_BP_2"/>
    <property type="match status" value="1"/>
</dbReference>
<keyword evidence="4" id="KW-1185">Reference proteome</keyword>
<dbReference type="Gene3D" id="3.40.50.1980">
    <property type="entry name" value="Nitrogenase molybdenum iron protein domain"/>
    <property type="match status" value="2"/>
</dbReference>
<evidence type="ECO:0000256" key="1">
    <source>
        <dbReference type="SAM" id="SignalP"/>
    </source>
</evidence>
<feature type="chain" id="PRO_5046725796" evidence="1">
    <location>
        <begin position="25"/>
        <end position="363"/>
    </location>
</feature>
<proteinExistence type="predicted"/>
<dbReference type="InterPro" id="IPR050902">
    <property type="entry name" value="ABC_Transporter_SBP"/>
</dbReference>
<sequence>MKRFFARFLAAALCSAALAGAAAAAERETITLVDDRGVEVTFPKNPQRIVISSILPLTSVYCLYRGGVQNLVGIPAAAMSAARHSYLAKVYPDILKLECDFAKGGKVNVEEVMKLQPDVVFYRANEVAEGDMYRKAGLPAVAFSTSKHGVDTIATFAGWIERLDQIFGGGGQTSGIVGYGRETLEKLRIRTASLKPEQRPRAIVFSGFRDGQLAAAGGTIFAEFYINEGGGVNVASALNGSKTVNLEQLYAWDPEVIFINNFCPYVPEDFYNNAIKGYDWSSVSAVKNKRVHKFPLGMYRWYPPAGDAPLSLLWAAKCLQPELFADVDMAQAMKDYYRRFYGYELTDGDVEYICTPPREAAIY</sequence>
<name>A0ABM9ZTE2_9BACT</name>
<dbReference type="EMBL" id="ADFP01000094">
    <property type="protein sequence ID" value="EFB90126.1"/>
    <property type="molecule type" value="Genomic_DNA"/>
</dbReference>
<organism evidence="3 4">
    <name type="scientific">Pyramidobacter piscolens W5455</name>
    <dbReference type="NCBI Taxonomy" id="352165"/>
    <lineage>
        <taxon>Bacteria</taxon>
        <taxon>Thermotogati</taxon>
        <taxon>Synergistota</taxon>
        <taxon>Synergistia</taxon>
        <taxon>Synergistales</taxon>
        <taxon>Dethiosulfovibrionaceae</taxon>
        <taxon>Pyramidobacter</taxon>
    </lineage>
</organism>
<dbReference type="InterPro" id="IPR002491">
    <property type="entry name" value="ABC_transptr_periplasmic_BD"/>
</dbReference>